<dbReference type="InterPro" id="IPR004088">
    <property type="entry name" value="KH_dom_type_1"/>
</dbReference>
<dbReference type="InterPro" id="IPR036612">
    <property type="entry name" value="KH_dom_type_1_sf"/>
</dbReference>
<protein>
    <submittedName>
        <fullName evidence="4">KH domain-containing protein</fullName>
    </submittedName>
</protein>
<feature type="domain" description="K Homology" evidence="3">
    <location>
        <begin position="309"/>
        <end position="435"/>
    </location>
</feature>
<dbReference type="EMBL" id="JACGWJ010000028">
    <property type="protein sequence ID" value="KAL0305478.1"/>
    <property type="molecule type" value="Genomic_DNA"/>
</dbReference>
<dbReference type="SUPFAM" id="SSF54791">
    <property type="entry name" value="Eukaryotic type KH-domain (KH-domain type I)"/>
    <property type="match status" value="3"/>
</dbReference>
<keyword evidence="1" id="KW-0677">Repeat</keyword>
<feature type="non-terminal residue" evidence="4">
    <location>
        <position position="1"/>
    </location>
</feature>
<organism evidence="4">
    <name type="scientific">Sesamum radiatum</name>
    <name type="common">Black benniseed</name>
    <dbReference type="NCBI Taxonomy" id="300843"/>
    <lineage>
        <taxon>Eukaryota</taxon>
        <taxon>Viridiplantae</taxon>
        <taxon>Streptophyta</taxon>
        <taxon>Embryophyta</taxon>
        <taxon>Tracheophyta</taxon>
        <taxon>Spermatophyta</taxon>
        <taxon>Magnoliopsida</taxon>
        <taxon>eudicotyledons</taxon>
        <taxon>Gunneridae</taxon>
        <taxon>Pentapetalae</taxon>
        <taxon>asterids</taxon>
        <taxon>lamiids</taxon>
        <taxon>Lamiales</taxon>
        <taxon>Pedaliaceae</taxon>
        <taxon>Sesamum</taxon>
    </lineage>
</organism>
<dbReference type="GO" id="GO:0003723">
    <property type="term" value="F:RNA binding"/>
    <property type="evidence" value="ECO:0007669"/>
    <property type="project" value="UniProtKB-UniRule"/>
</dbReference>
<dbReference type="AlphaFoldDB" id="A0AAW2KG42"/>
<evidence type="ECO:0000256" key="2">
    <source>
        <dbReference type="PROSITE-ProRule" id="PRU00117"/>
    </source>
</evidence>
<dbReference type="InterPro" id="IPR004087">
    <property type="entry name" value="KH_dom"/>
</dbReference>
<sequence length="437" mass="46259">VPIYPATGLYPSVDPINPARPVPSILGPSHAPDIPGYADAGTTWPVYSSALPVVSGYGGASRTEELFIKVLCPSNKIGRVIGKGGSSIKSIRQDSGARVEVEDRKSNHNECVITVISTESSDDLKSMAVEAVLLLQAKINDDDDDTVTMRLLVPSKVIGCIIGKSGSIINEIRKRTKADIRISKGEKPKCSNENDELVEIFGQVGSVRDALIQIVLRLRDDVLKDREDVRNSSAGVEPLYTGGASLPMSSVLRSVSSNAALGYDQRVDTGSGLGLLSSSGYGYGSLSMGDNGYGSLSSHSSSLYAGLPPPSTLEMVIPAHAVGKVMGKGGTNIDNIPTHISVRLLALVEMPKGTPILYSEINSMVNLPIKFILLDLGCLEMLVVGDYLNLTFLVISGAAIEISDSKSSRGDRVALVSGTTEQKRAAENLIQAFIMAT</sequence>
<dbReference type="Gene3D" id="3.30.1370.10">
    <property type="entry name" value="K Homology domain, type 1"/>
    <property type="match status" value="3"/>
</dbReference>
<dbReference type="PROSITE" id="PS50084">
    <property type="entry name" value="KH_TYPE_1"/>
    <property type="match status" value="3"/>
</dbReference>
<gene>
    <name evidence="4" type="ORF">Sradi_5965100</name>
</gene>
<keyword evidence="2" id="KW-0694">RNA-binding</keyword>
<name>A0AAW2KG42_SESRA</name>
<dbReference type="CDD" id="cd22459">
    <property type="entry name" value="KH-I_PEPPER_rpt1_like"/>
    <property type="match status" value="1"/>
</dbReference>
<proteinExistence type="predicted"/>
<dbReference type="Pfam" id="PF00013">
    <property type="entry name" value="KH_1"/>
    <property type="match status" value="2"/>
</dbReference>
<evidence type="ECO:0000259" key="3">
    <source>
        <dbReference type="SMART" id="SM00322"/>
    </source>
</evidence>
<reference evidence="4" key="2">
    <citation type="journal article" date="2024" name="Plant">
        <title>Genomic evolution and insights into agronomic trait innovations of Sesamum species.</title>
        <authorList>
            <person name="Miao H."/>
            <person name="Wang L."/>
            <person name="Qu L."/>
            <person name="Liu H."/>
            <person name="Sun Y."/>
            <person name="Le M."/>
            <person name="Wang Q."/>
            <person name="Wei S."/>
            <person name="Zheng Y."/>
            <person name="Lin W."/>
            <person name="Duan Y."/>
            <person name="Cao H."/>
            <person name="Xiong S."/>
            <person name="Wang X."/>
            <person name="Wei L."/>
            <person name="Li C."/>
            <person name="Ma Q."/>
            <person name="Ju M."/>
            <person name="Zhao R."/>
            <person name="Li G."/>
            <person name="Mu C."/>
            <person name="Tian Q."/>
            <person name="Mei H."/>
            <person name="Zhang T."/>
            <person name="Gao T."/>
            <person name="Zhang H."/>
        </authorList>
    </citation>
    <scope>NUCLEOTIDE SEQUENCE</scope>
    <source>
        <strain evidence="4">G02</strain>
    </source>
</reference>
<feature type="domain" description="K Homology" evidence="3">
    <location>
        <begin position="64"/>
        <end position="140"/>
    </location>
</feature>
<comment type="caution">
    <text evidence="4">The sequence shown here is derived from an EMBL/GenBank/DDBJ whole genome shotgun (WGS) entry which is preliminary data.</text>
</comment>
<feature type="domain" description="K Homology" evidence="3">
    <location>
        <begin position="145"/>
        <end position="219"/>
    </location>
</feature>
<evidence type="ECO:0000313" key="4">
    <source>
        <dbReference type="EMBL" id="KAL0305478.1"/>
    </source>
</evidence>
<reference evidence="4" key="1">
    <citation type="submission" date="2020-06" db="EMBL/GenBank/DDBJ databases">
        <authorList>
            <person name="Li T."/>
            <person name="Hu X."/>
            <person name="Zhang T."/>
            <person name="Song X."/>
            <person name="Zhang H."/>
            <person name="Dai N."/>
            <person name="Sheng W."/>
            <person name="Hou X."/>
            <person name="Wei L."/>
        </authorList>
    </citation>
    <scope>NUCLEOTIDE SEQUENCE</scope>
    <source>
        <strain evidence="4">G02</strain>
        <tissue evidence="4">Leaf</tissue>
    </source>
</reference>
<evidence type="ECO:0000256" key="1">
    <source>
        <dbReference type="ARBA" id="ARBA00022737"/>
    </source>
</evidence>
<dbReference type="SMART" id="SM00322">
    <property type="entry name" value="KH"/>
    <property type="match status" value="3"/>
</dbReference>
<accession>A0AAW2KG42</accession>
<dbReference type="PANTHER" id="PTHR10288">
    <property type="entry name" value="KH DOMAIN CONTAINING RNA BINDING PROTEIN"/>
    <property type="match status" value="1"/>
</dbReference>